<dbReference type="SUPFAM" id="SSF55298">
    <property type="entry name" value="YjgF-like"/>
    <property type="match status" value="1"/>
</dbReference>
<dbReference type="Gene3D" id="3.30.1330.40">
    <property type="entry name" value="RutC-like"/>
    <property type="match status" value="1"/>
</dbReference>
<dbReference type="GO" id="GO:0019239">
    <property type="term" value="F:deaminase activity"/>
    <property type="evidence" value="ECO:0007669"/>
    <property type="project" value="TreeGrafter"/>
</dbReference>
<evidence type="ECO:0000313" key="2">
    <source>
        <dbReference type="EMBL" id="OXA51397.1"/>
    </source>
</evidence>
<comment type="similarity">
    <text evidence="1">Belongs to the RutC family.</text>
</comment>
<dbReference type="STRING" id="158441.A0A226E348"/>
<organism evidence="2 3">
    <name type="scientific">Folsomia candida</name>
    <name type="common">Springtail</name>
    <dbReference type="NCBI Taxonomy" id="158441"/>
    <lineage>
        <taxon>Eukaryota</taxon>
        <taxon>Metazoa</taxon>
        <taxon>Ecdysozoa</taxon>
        <taxon>Arthropoda</taxon>
        <taxon>Hexapoda</taxon>
        <taxon>Collembola</taxon>
        <taxon>Entomobryomorpha</taxon>
        <taxon>Isotomoidea</taxon>
        <taxon>Isotomidae</taxon>
        <taxon>Proisotominae</taxon>
        <taxon>Folsomia</taxon>
    </lineage>
</organism>
<dbReference type="InterPro" id="IPR019897">
    <property type="entry name" value="RidA_CS"/>
</dbReference>
<dbReference type="Pfam" id="PF01042">
    <property type="entry name" value="Ribonuc_L-PSP"/>
    <property type="match status" value="1"/>
</dbReference>
<dbReference type="EMBL" id="LNIX01000007">
    <property type="protein sequence ID" value="OXA51397.1"/>
    <property type="molecule type" value="Genomic_DNA"/>
</dbReference>
<dbReference type="PANTHER" id="PTHR11803:SF39">
    <property type="entry name" value="2-IMINOBUTANOATE_2-IMINOPROPANOATE DEAMINASE"/>
    <property type="match status" value="1"/>
</dbReference>
<evidence type="ECO:0000256" key="1">
    <source>
        <dbReference type="ARBA" id="ARBA00010552"/>
    </source>
</evidence>
<dbReference type="FunFam" id="3.30.1330.40:FF:000001">
    <property type="entry name" value="L-PSP family endoribonuclease"/>
    <property type="match status" value="1"/>
</dbReference>
<dbReference type="AlphaFoldDB" id="A0A226E348"/>
<dbReference type="NCBIfam" id="TIGR00004">
    <property type="entry name" value="Rid family detoxifying hydrolase"/>
    <property type="match status" value="1"/>
</dbReference>
<proteinExistence type="inferred from homology"/>
<dbReference type="OMA" id="IFLTEFK"/>
<evidence type="ECO:0008006" key="4">
    <source>
        <dbReference type="Google" id="ProtNLM"/>
    </source>
</evidence>
<dbReference type="GO" id="GO:0005739">
    <property type="term" value="C:mitochondrion"/>
    <property type="evidence" value="ECO:0007669"/>
    <property type="project" value="TreeGrafter"/>
</dbReference>
<dbReference type="OrthoDB" id="309640at2759"/>
<dbReference type="PROSITE" id="PS01094">
    <property type="entry name" value="UPF0076"/>
    <property type="match status" value="1"/>
</dbReference>
<evidence type="ECO:0000313" key="3">
    <source>
        <dbReference type="Proteomes" id="UP000198287"/>
    </source>
</evidence>
<reference evidence="2 3" key="1">
    <citation type="submission" date="2015-12" db="EMBL/GenBank/DDBJ databases">
        <title>The genome of Folsomia candida.</title>
        <authorList>
            <person name="Faddeeva A."/>
            <person name="Derks M.F."/>
            <person name="Anvar Y."/>
            <person name="Smit S."/>
            <person name="Van Straalen N."/>
            <person name="Roelofs D."/>
        </authorList>
    </citation>
    <scope>NUCLEOTIDE SEQUENCE [LARGE SCALE GENOMIC DNA]</scope>
    <source>
        <strain evidence="2 3">VU population</strain>
        <tissue evidence="2">Whole body</tissue>
    </source>
</reference>
<dbReference type="InterPro" id="IPR006175">
    <property type="entry name" value="YjgF/YER057c/UK114"/>
</dbReference>
<dbReference type="PANTHER" id="PTHR11803">
    <property type="entry name" value="2-IMINOBUTANOATE/2-IMINOPROPANOATE DEAMINASE RIDA"/>
    <property type="match status" value="1"/>
</dbReference>
<accession>A0A226E348</accession>
<dbReference type="InterPro" id="IPR035959">
    <property type="entry name" value="RutC-like_sf"/>
</dbReference>
<comment type="caution">
    <text evidence="2">The sequence shown here is derived from an EMBL/GenBank/DDBJ whole genome shotgun (WGS) entry which is preliminary data.</text>
</comment>
<protein>
    <recommendedName>
        <fullName evidence="4">2-iminobutanoate/2-iminopropanoate deaminase</fullName>
    </recommendedName>
</protein>
<name>A0A226E348_FOLCA</name>
<dbReference type="GO" id="GO:0005829">
    <property type="term" value="C:cytosol"/>
    <property type="evidence" value="ECO:0007669"/>
    <property type="project" value="TreeGrafter"/>
</dbReference>
<dbReference type="CDD" id="cd00448">
    <property type="entry name" value="YjgF_YER057c_UK114_family"/>
    <property type="match status" value="1"/>
</dbReference>
<dbReference type="InterPro" id="IPR006056">
    <property type="entry name" value="RidA"/>
</dbReference>
<gene>
    <name evidence="2" type="ORF">Fcan01_12904</name>
</gene>
<keyword evidence="3" id="KW-1185">Reference proteome</keyword>
<dbReference type="Proteomes" id="UP000198287">
    <property type="component" value="Unassembled WGS sequence"/>
</dbReference>
<sequence>MSSTRKIINSPEAPQNPLPLSQAVQVDKTLYVSGQLGFTKNGELVEGLEAQTRQTLDNIGHILKAAGTDFLNVVKVTVLLQDISDFSEMNKIYGEYFKERFPARVAYQVGQLPKAGALVEIDAIAIVGDLKEED</sequence>